<keyword evidence="5" id="KW-0804">Transcription</keyword>
<dbReference type="InterPro" id="IPR013249">
    <property type="entry name" value="RNA_pol_sigma70_r4_t2"/>
</dbReference>
<evidence type="ECO:0000313" key="9">
    <source>
        <dbReference type="Proteomes" id="UP001143362"/>
    </source>
</evidence>
<evidence type="ECO:0000256" key="2">
    <source>
        <dbReference type="ARBA" id="ARBA00023015"/>
    </source>
</evidence>
<gene>
    <name evidence="8" type="ORF">EYC98_07460</name>
</gene>
<reference evidence="8" key="1">
    <citation type="submission" date="2019-02" db="EMBL/GenBank/DDBJ databases">
        <authorList>
            <person name="Li S.-H."/>
        </authorList>
    </citation>
    <scope>NUCLEOTIDE SEQUENCE</scope>
    <source>
        <strain evidence="8">IMCC14734</strain>
    </source>
</reference>
<dbReference type="InterPro" id="IPR039425">
    <property type="entry name" value="RNA_pol_sigma-70-like"/>
</dbReference>
<dbReference type="InterPro" id="IPR036388">
    <property type="entry name" value="WH-like_DNA-bd_sf"/>
</dbReference>
<dbReference type="RefSeq" id="WP_279244686.1">
    <property type="nucleotide sequence ID" value="NZ_SHNN01000001.1"/>
</dbReference>
<evidence type="ECO:0000256" key="1">
    <source>
        <dbReference type="ARBA" id="ARBA00010641"/>
    </source>
</evidence>
<evidence type="ECO:0000313" key="8">
    <source>
        <dbReference type="EMBL" id="MCX2980714.1"/>
    </source>
</evidence>
<evidence type="ECO:0000256" key="5">
    <source>
        <dbReference type="ARBA" id="ARBA00023163"/>
    </source>
</evidence>
<comment type="similarity">
    <text evidence="1">Belongs to the sigma-70 factor family. ECF subfamily.</text>
</comment>
<dbReference type="InterPro" id="IPR013324">
    <property type="entry name" value="RNA_pol_sigma_r3/r4-like"/>
</dbReference>
<keyword evidence="9" id="KW-1185">Reference proteome</keyword>
<sequence length="190" mass="21931">MTEDSTKDIDSEEDRWARLMRSAQAGDEADYRELLTELAHVVRRYLSSRFGRAEFVDDCVQDCLVAIHEARHSYDAGRKFRPWFFAIVRYKAIDVLRGQRRRRDLVTRQAHEQLSTEQILETNPLEAQIVSGYLLRALSPDYRDAIILTKLKGYSVTEAAAQLKISEGALKVRVHRGIGRLKRLVEAEKL</sequence>
<dbReference type="Pfam" id="PF08281">
    <property type="entry name" value="Sigma70_r4_2"/>
    <property type="match status" value="1"/>
</dbReference>
<evidence type="ECO:0000256" key="3">
    <source>
        <dbReference type="ARBA" id="ARBA00023082"/>
    </source>
</evidence>
<dbReference type="InterPro" id="IPR014284">
    <property type="entry name" value="RNA_pol_sigma-70_dom"/>
</dbReference>
<accession>A0ABT3TH11</accession>
<dbReference type="InterPro" id="IPR007627">
    <property type="entry name" value="RNA_pol_sigma70_r2"/>
</dbReference>
<dbReference type="Pfam" id="PF04542">
    <property type="entry name" value="Sigma70_r2"/>
    <property type="match status" value="1"/>
</dbReference>
<dbReference type="SUPFAM" id="SSF88946">
    <property type="entry name" value="Sigma2 domain of RNA polymerase sigma factors"/>
    <property type="match status" value="1"/>
</dbReference>
<dbReference type="SUPFAM" id="SSF88659">
    <property type="entry name" value="Sigma3 and sigma4 domains of RNA polymerase sigma factors"/>
    <property type="match status" value="1"/>
</dbReference>
<dbReference type="Gene3D" id="1.10.10.10">
    <property type="entry name" value="Winged helix-like DNA-binding domain superfamily/Winged helix DNA-binding domain"/>
    <property type="match status" value="1"/>
</dbReference>
<evidence type="ECO:0000259" key="7">
    <source>
        <dbReference type="Pfam" id="PF08281"/>
    </source>
</evidence>
<dbReference type="NCBIfam" id="TIGR02937">
    <property type="entry name" value="sigma70-ECF"/>
    <property type="match status" value="1"/>
</dbReference>
<keyword evidence="4" id="KW-0238">DNA-binding</keyword>
<dbReference type="EMBL" id="SHNN01000001">
    <property type="protein sequence ID" value="MCX2980714.1"/>
    <property type="molecule type" value="Genomic_DNA"/>
</dbReference>
<keyword evidence="3" id="KW-0731">Sigma factor</keyword>
<dbReference type="Proteomes" id="UP001143362">
    <property type="component" value="Unassembled WGS sequence"/>
</dbReference>
<feature type="domain" description="RNA polymerase sigma factor 70 region 4 type 2" evidence="7">
    <location>
        <begin position="134"/>
        <end position="180"/>
    </location>
</feature>
<evidence type="ECO:0000259" key="6">
    <source>
        <dbReference type="Pfam" id="PF04542"/>
    </source>
</evidence>
<evidence type="ECO:0000256" key="4">
    <source>
        <dbReference type="ARBA" id="ARBA00023125"/>
    </source>
</evidence>
<dbReference type="InterPro" id="IPR013325">
    <property type="entry name" value="RNA_pol_sigma_r2"/>
</dbReference>
<comment type="caution">
    <text evidence="8">The sequence shown here is derived from an EMBL/GenBank/DDBJ whole genome shotgun (WGS) entry which is preliminary data.</text>
</comment>
<organism evidence="8 9">
    <name type="scientific">Candidatus Litorirhabdus singularis</name>
    <dbReference type="NCBI Taxonomy" id="2518993"/>
    <lineage>
        <taxon>Bacteria</taxon>
        <taxon>Pseudomonadati</taxon>
        <taxon>Pseudomonadota</taxon>
        <taxon>Gammaproteobacteria</taxon>
        <taxon>Cellvibrionales</taxon>
        <taxon>Halieaceae</taxon>
        <taxon>Candidatus Litorirhabdus</taxon>
    </lineage>
</organism>
<dbReference type="PANTHER" id="PTHR43133">
    <property type="entry name" value="RNA POLYMERASE ECF-TYPE SIGMA FACTO"/>
    <property type="match status" value="1"/>
</dbReference>
<dbReference type="Gene3D" id="1.10.1740.10">
    <property type="match status" value="1"/>
</dbReference>
<protein>
    <submittedName>
        <fullName evidence="8">Sigma-70 family RNA polymerase sigma factor</fullName>
    </submittedName>
</protein>
<proteinExistence type="inferred from homology"/>
<keyword evidence="2" id="KW-0805">Transcription regulation</keyword>
<feature type="domain" description="RNA polymerase sigma-70 region 2" evidence="6">
    <location>
        <begin position="37"/>
        <end position="102"/>
    </location>
</feature>
<name>A0ABT3TH11_9GAMM</name>
<dbReference type="PANTHER" id="PTHR43133:SF58">
    <property type="entry name" value="ECF RNA POLYMERASE SIGMA FACTOR SIGD"/>
    <property type="match status" value="1"/>
</dbReference>